<evidence type="ECO:0000313" key="1">
    <source>
        <dbReference type="EMBL" id="EKK01527.1"/>
    </source>
</evidence>
<name>K5D4D9_RHOBT</name>
<accession>K5D4D9</accession>
<comment type="caution">
    <text evidence="1">The sequence shown here is derived from an EMBL/GenBank/DDBJ whole genome shotgun (WGS) entry which is preliminary data.</text>
</comment>
<dbReference type="EMBL" id="AMCW01000094">
    <property type="protein sequence ID" value="EKK01527.1"/>
    <property type="molecule type" value="Genomic_DNA"/>
</dbReference>
<protein>
    <submittedName>
        <fullName evidence="1">Uncharacterized protein</fullName>
    </submittedName>
</protein>
<organism evidence="1 2">
    <name type="scientific">Rhodopirellula baltica SH28</name>
    <dbReference type="NCBI Taxonomy" id="993517"/>
    <lineage>
        <taxon>Bacteria</taxon>
        <taxon>Pseudomonadati</taxon>
        <taxon>Planctomycetota</taxon>
        <taxon>Planctomycetia</taxon>
        <taxon>Pirellulales</taxon>
        <taxon>Pirellulaceae</taxon>
        <taxon>Rhodopirellula</taxon>
    </lineage>
</organism>
<gene>
    <name evidence="1" type="ORF">RBSH_03193</name>
</gene>
<dbReference type="Proteomes" id="UP000007993">
    <property type="component" value="Unassembled WGS sequence"/>
</dbReference>
<dbReference type="AlphaFoldDB" id="K5D4D9"/>
<proteinExistence type="predicted"/>
<reference evidence="1 2" key="1">
    <citation type="journal article" date="2013" name="Mar. Genomics">
        <title>Expression of sulfatases in Rhodopirellula baltica and the diversity of sulfatases in the genus Rhodopirellula.</title>
        <authorList>
            <person name="Wegner C.E."/>
            <person name="Richter-Heitmann T."/>
            <person name="Klindworth A."/>
            <person name="Klockow C."/>
            <person name="Richter M."/>
            <person name="Achstetter T."/>
            <person name="Glockner F.O."/>
            <person name="Harder J."/>
        </authorList>
    </citation>
    <scope>NUCLEOTIDE SEQUENCE [LARGE SCALE GENOMIC DNA]</scope>
    <source>
        <strain evidence="1 2">SH28</strain>
    </source>
</reference>
<sequence length="49" mass="5259">MLALHPKSEERHPATFARRLSRATGNVADLSKIEPIGGCQPTELSSDVA</sequence>
<evidence type="ECO:0000313" key="2">
    <source>
        <dbReference type="Proteomes" id="UP000007993"/>
    </source>
</evidence>